<evidence type="ECO:0000256" key="1">
    <source>
        <dbReference type="SAM" id="Phobius"/>
    </source>
</evidence>
<dbReference type="EMBL" id="JBHLTF010000005">
    <property type="protein sequence ID" value="MFC0716557.1"/>
    <property type="molecule type" value="Genomic_DNA"/>
</dbReference>
<proteinExistence type="predicted"/>
<gene>
    <name evidence="2" type="ORF">ACFFFU_02115</name>
</gene>
<evidence type="ECO:0000313" key="3">
    <source>
        <dbReference type="Proteomes" id="UP001589898"/>
    </source>
</evidence>
<sequence length="86" mass="9653">MKSLAVRAAPIIGTLVICLIGRMAVRGIWRLRQSVMEIDANLSEVQRLRKMPCLPSDEVVAERARAEISDWDMSALAESLELKPNY</sequence>
<evidence type="ECO:0000313" key="2">
    <source>
        <dbReference type="EMBL" id="MFC0716557.1"/>
    </source>
</evidence>
<keyword evidence="1" id="KW-1133">Transmembrane helix</keyword>
<organism evidence="2 3">
    <name type="scientific">Luteimonas padinae</name>
    <dbReference type="NCBI Taxonomy" id="1714359"/>
    <lineage>
        <taxon>Bacteria</taxon>
        <taxon>Pseudomonadati</taxon>
        <taxon>Pseudomonadota</taxon>
        <taxon>Gammaproteobacteria</taxon>
        <taxon>Lysobacterales</taxon>
        <taxon>Lysobacteraceae</taxon>
        <taxon>Luteimonas</taxon>
    </lineage>
</organism>
<name>A0ABV6SSY0_9GAMM</name>
<accession>A0ABV6SSY0</accession>
<feature type="transmembrane region" description="Helical" evidence="1">
    <location>
        <begin position="6"/>
        <end position="25"/>
    </location>
</feature>
<reference evidence="2 3" key="1">
    <citation type="submission" date="2024-09" db="EMBL/GenBank/DDBJ databases">
        <authorList>
            <person name="Sun Q."/>
            <person name="Mori K."/>
        </authorList>
    </citation>
    <scope>NUCLEOTIDE SEQUENCE [LARGE SCALE GENOMIC DNA]</scope>
    <source>
        <strain evidence="2 3">KCTC 52403</strain>
    </source>
</reference>
<protein>
    <submittedName>
        <fullName evidence="2">Uncharacterized protein</fullName>
    </submittedName>
</protein>
<dbReference type="Proteomes" id="UP001589898">
    <property type="component" value="Unassembled WGS sequence"/>
</dbReference>
<comment type="caution">
    <text evidence="2">The sequence shown here is derived from an EMBL/GenBank/DDBJ whole genome shotgun (WGS) entry which is preliminary data.</text>
</comment>
<keyword evidence="1" id="KW-0812">Transmembrane</keyword>
<dbReference type="RefSeq" id="WP_189496051.1">
    <property type="nucleotide sequence ID" value="NZ_BMZT01000004.1"/>
</dbReference>
<keyword evidence="1" id="KW-0472">Membrane</keyword>
<keyword evidence="3" id="KW-1185">Reference proteome</keyword>